<organism evidence="3 4">
    <name type="scientific">Novipirellula artificiosorum</name>
    <dbReference type="NCBI Taxonomy" id="2528016"/>
    <lineage>
        <taxon>Bacteria</taxon>
        <taxon>Pseudomonadati</taxon>
        <taxon>Planctomycetota</taxon>
        <taxon>Planctomycetia</taxon>
        <taxon>Pirellulales</taxon>
        <taxon>Pirellulaceae</taxon>
        <taxon>Novipirellula</taxon>
    </lineage>
</organism>
<dbReference type="CDD" id="cd16142">
    <property type="entry name" value="ARS_like"/>
    <property type="match status" value="1"/>
</dbReference>
<dbReference type="InterPro" id="IPR052701">
    <property type="entry name" value="GAG_Ulvan_Degrading_Sulfatases"/>
</dbReference>
<dbReference type="Pfam" id="PF14707">
    <property type="entry name" value="Sulfatase_C"/>
    <property type="match status" value="1"/>
</dbReference>
<sequence>MLAAPRNHDDNQSDRKTAEQNEERDLDITTVFTSLLKMKEAKLMTTKKHRGLLAIVAVTMTVSLMVGTPDEASAQQKNPNILVIMGDDIGTWNLSYINRGMMGYKTPNIDRIAKEGVSFTDYYAQQSCTAGRAAFITGQNPMRTGLTKVGLPGARVGLQKEDPTIADLLKPLGYVSGQFGKNHLGDRNEFLPTAHGFDEFFGNLYHLNSEEEPEDPDYPKYPGFKEKFGPRGVLHSYATDKDDPTEQPRWGRVGKQTIEDTGPLTSKRMETVDDEFLAATQKFINKAHEDEKPFFVWFNPSRMHFYTHIRPEHKGISGPNGNFYSDGMVELDNMVGSLLDQLDKLGIADNTIVINSTDNGPHYSEWPDGGNTPFRSEKNTNWEGAYRVPCEVRWPGKIPAGSVSNGIVAHQDWLPTLLAAAGAPDINEKLLKGHKIGDTTYKVRIDGYNVLPHITGKEKGSPRRLFIYPTDGGEVAAIRYDDWKLVYMEQRARTTTVWREPLITLRAPLLFNLRRDPFERANTDSNQYNHWWAVKMGNMKPAGVVAAAFFETFKEFPPRQKPESWNLSEIMDRIQAKPSNN</sequence>
<feature type="region of interest" description="Disordered" evidence="1">
    <location>
        <begin position="1"/>
        <end position="22"/>
    </location>
</feature>
<dbReference type="InterPro" id="IPR000917">
    <property type="entry name" value="Sulfatase_N"/>
</dbReference>
<dbReference type="Pfam" id="PF00884">
    <property type="entry name" value="Sulfatase"/>
    <property type="match status" value="1"/>
</dbReference>
<accession>A0A5C6CV54</accession>
<keyword evidence="3" id="KW-0378">Hydrolase</keyword>
<dbReference type="AlphaFoldDB" id="A0A5C6CV54"/>
<evidence type="ECO:0000313" key="4">
    <source>
        <dbReference type="Proteomes" id="UP000319143"/>
    </source>
</evidence>
<dbReference type="PANTHER" id="PTHR43751">
    <property type="entry name" value="SULFATASE"/>
    <property type="match status" value="1"/>
</dbReference>
<feature type="domain" description="Sulfatase N-terminal" evidence="2">
    <location>
        <begin position="79"/>
        <end position="423"/>
    </location>
</feature>
<name>A0A5C6CV54_9BACT</name>
<dbReference type="Gene3D" id="3.40.720.10">
    <property type="entry name" value="Alkaline Phosphatase, subunit A"/>
    <property type="match status" value="1"/>
</dbReference>
<dbReference type="InterPro" id="IPR017850">
    <property type="entry name" value="Alkaline_phosphatase_core_sf"/>
</dbReference>
<comment type="caution">
    <text evidence="3">The sequence shown here is derived from an EMBL/GenBank/DDBJ whole genome shotgun (WGS) entry which is preliminary data.</text>
</comment>
<dbReference type="Proteomes" id="UP000319143">
    <property type="component" value="Unassembled WGS sequence"/>
</dbReference>
<proteinExistence type="predicted"/>
<keyword evidence="4" id="KW-1185">Reference proteome</keyword>
<dbReference type="GO" id="GO:0004065">
    <property type="term" value="F:arylsulfatase activity"/>
    <property type="evidence" value="ECO:0007669"/>
    <property type="project" value="UniProtKB-EC"/>
</dbReference>
<reference evidence="3 4" key="1">
    <citation type="submission" date="2019-02" db="EMBL/GenBank/DDBJ databases">
        <title>Deep-cultivation of Planctomycetes and their phenomic and genomic characterization uncovers novel biology.</title>
        <authorList>
            <person name="Wiegand S."/>
            <person name="Jogler M."/>
            <person name="Boedeker C."/>
            <person name="Pinto D."/>
            <person name="Vollmers J."/>
            <person name="Rivas-Marin E."/>
            <person name="Kohn T."/>
            <person name="Peeters S.H."/>
            <person name="Heuer A."/>
            <person name="Rast P."/>
            <person name="Oberbeckmann S."/>
            <person name="Bunk B."/>
            <person name="Jeske O."/>
            <person name="Meyerdierks A."/>
            <person name="Storesund J.E."/>
            <person name="Kallscheuer N."/>
            <person name="Luecker S."/>
            <person name="Lage O.M."/>
            <person name="Pohl T."/>
            <person name="Merkel B.J."/>
            <person name="Hornburger P."/>
            <person name="Mueller R.-W."/>
            <person name="Bruemmer F."/>
            <person name="Labrenz M."/>
            <person name="Spormann A.M."/>
            <person name="Op Den Camp H."/>
            <person name="Overmann J."/>
            <person name="Amann R."/>
            <person name="Jetten M.S.M."/>
            <person name="Mascher T."/>
            <person name="Medema M.H."/>
            <person name="Devos D.P."/>
            <person name="Kaster A.-K."/>
            <person name="Ovreas L."/>
            <person name="Rohde M."/>
            <person name="Galperin M.Y."/>
            <person name="Jogler C."/>
        </authorList>
    </citation>
    <scope>NUCLEOTIDE SEQUENCE [LARGE SCALE GENOMIC DNA]</scope>
    <source>
        <strain evidence="3 4">Poly41</strain>
    </source>
</reference>
<dbReference type="EMBL" id="SJPV01000027">
    <property type="protein sequence ID" value="TWU28883.1"/>
    <property type="molecule type" value="Genomic_DNA"/>
</dbReference>
<protein>
    <submittedName>
        <fullName evidence="3">Arylsulfatase</fullName>
        <ecNumber evidence="3">3.1.6.1</ecNumber>
    </submittedName>
</protein>
<evidence type="ECO:0000313" key="3">
    <source>
        <dbReference type="EMBL" id="TWU28883.1"/>
    </source>
</evidence>
<evidence type="ECO:0000259" key="2">
    <source>
        <dbReference type="Pfam" id="PF00884"/>
    </source>
</evidence>
<gene>
    <name evidence="3" type="primary">atsA_157</name>
    <name evidence="3" type="ORF">Poly41_68340</name>
</gene>
<dbReference type="SUPFAM" id="SSF53649">
    <property type="entry name" value="Alkaline phosphatase-like"/>
    <property type="match status" value="1"/>
</dbReference>
<dbReference type="EC" id="3.1.6.1" evidence="3"/>
<evidence type="ECO:0000256" key="1">
    <source>
        <dbReference type="SAM" id="MobiDB-lite"/>
    </source>
</evidence>
<dbReference type="PANTHER" id="PTHR43751:SF2">
    <property type="entry name" value="SULFATASE N-TERMINAL DOMAIN-CONTAINING PROTEIN"/>
    <property type="match status" value="1"/>
</dbReference>
<dbReference type="Gene3D" id="3.30.1120.10">
    <property type="match status" value="1"/>
</dbReference>